<evidence type="ECO:0000313" key="1">
    <source>
        <dbReference type="EMBL" id="KAI0496153.1"/>
    </source>
</evidence>
<keyword evidence="2" id="KW-1185">Reference proteome</keyword>
<sequence length="216" mass="24227">MHHDGLSELLNSMSLTRTLEDDAQKKKRILEQPPRCGSKLQNARGCKGLLHCARASLTFATPASSHHIRIRPLLPALTPRSALAQLTPLHATCRFFALVSFICKVAHPISLRKSITHRFCFCTILPSQQPCTIHLRCASDSRSRSLARMYGAVMKIIVMHHSENFLSDDTVLLPIYLSLKSLLVHAKKNQMMRAIGSTMMRTKFASFSNEDTSIDF</sequence>
<protein>
    <submittedName>
        <fullName evidence="1">Uncharacterized protein</fullName>
    </submittedName>
</protein>
<dbReference type="AlphaFoldDB" id="A0A8T3AIV0"/>
<comment type="caution">
    <text evidence="1">The sequence shown here is derived from an EMBL/GenBank/DDBJ whole genome shotgun (WGS) entry which is preliminary data.</text>
</comment>
<name>A0A8T3AIV0_DENNO</name>
<dbReference type="EMBL" id="JAGYWB010000016">
    <property type="protein sequence ID" value="KAI0496153.1"/>
    <property type="molecule type" value="Genomic_DNA"/>
</dbReference>
<accession>A0A8T3AIV0</accession>
<evidence type="ECO:0000313" key="2">
    <source>
        <dbReference type="Proteomes" id="UP000829196"/>
    </source>
</evidence>
<gene>
    <name evidence="1" type="ORF">KFK09_022460</name>
</gene>
<dbReference type="Proteomes" id="UP000829196">
    <property type="component" value="Unassembled WGS sequence"/>
</dbReference>
<proteinExistence type="predicted"/>
<organism evidence="1 2">
    <name type="scientific">Dendrobium nobile</name>
    <name type="common">Orchid</name>
    <dbReference type="NCBI Taxonomy" id="94219"/>
    <lineage>
        <taxon>Eukaryota</taxon>
        <taxon>Viridiplantae</taxon>
        <taxon>Streptophyta</taxon>
        <taxon>Embryophyta</taxon>
        <taxon>Tracheophyta</taxon>
        <taxon>Spermatophyta</taxon>
        <taxon>Magnoliopsida</taxon>
        <taxon>Liliopsida</taxon>
        <taxon>Asparagales</taxon>
        <taxon>Orchidaceae</taxon>
        <taxon>Epidendroideae</taxon>
        <taxon>Malaxideae</taxon>
        <taxon>Dendrobiinae</taxon>
        <taxon>Dendrobium</taxon>
    </lineage>
</organism>
<reference evidence="1" key="1">
    <citation type="journal article" date="2022" name="Front. Genet.">
        <title>Chromosome-Scale Assembly of the Dendrobium nobile Genome Provides Insights Into the Molecular Mechanism of the Biosynthesis of the Medicinal Active Ingredient of Dendrobium.</title>
        <authorList>
            <person name="Xu Q."/>
            <person name="Niu S.-C."/>
            <person name="Li K.-L."/>
            <person name="Zheng P.-J."/>
            <person name="Zhang X.-J."/>
            <person name="Jia Y."/>
            <person name="Liu Y."/>
            <person name="Niu Y.-X."/>
            <person name="Yu L.-H."/>
            <person name="Chen D.-F."/>
            <person name="Zhang G.-Q."/>
        </authorList>
    </citation>
    <scope>NUCLEOTIDE SEQUENCE</scope>
    <source>
        <tissue evidence="1">Leaf</tissue>
    </source>
</reference>